<name>A0A1D2VNT6_9ASCO</name>
<protein>
    <submittedName>
        <fullName evidence="1">Uncharacterized protein</fullName>
    </submittedName>
</protein>
<accession>A0A1D2VNT6</accession>
<dbReference type="OrthoDB" id="4065753at2759"/>
<evidence type="ECO:0000313" key="1">
    <source>
        <dbReference type="EMBL" id="ODV63281.1"/>
    </source>
</evidence>
<gene>
    <name evidence="1" type="ORF">ASCRUDRAFT_78435</name>
</gene>
<reference evidence="2" key="1">
    <citation type="submission" date="2016-05" db="EMBL/GenBank/DDBJ databases">
        <title>Comparative genomics of biotechnologically important yeasts.</title>
        <authorList>
            <consortium name="DOE Joint Genome Institute"/>
            <person name="Riley R."/>
            <person name="Haridas S."/>
            <person name="Wolfe K.H."/>
            <person name="Lopes M.R."/>
            <person name="Hittinger C.T."/>
            <person name="Goker M."/>
            <person name="Salamov A."/>
            <person name="Wisecaver J."/>
            <person name="Long T.M."/>
            <person name="Aerts A.L."/>
            <person name="Barry K."/>
            <person name="Choi C."/>
            <person name="Clum A."/>
            <person name="Coughlan A.Y."/>
            <person name="Deshpande S."/>
            <person name="Douglass A.P."/>
            <person name="Hanson S.J."/>
            <person name="Klenk H.-P."/>
            <person name="Labutti K."/>
            <person name="Lapidus A."/>
            <person name="Lindquist E."/>
            <person name="Lipzen A."/>
            <person name="Meier-Kolthoff J.P."/>
            <person name="Ohm R.A."/>
            <person name="Otillar R.P."/>
            <person name="Pangilinan J."/>
            <person name="Peng Y."/>
            <person name="Rokas A."/>
            <person name="Rosa C.A."/>
            <person name="Scheuner C."/>
            <person name="Sibirny A.A."/>
            <person name="Slot J.C."/>
            <person name="Stielow J.B."/>
            <person name="Sun H."/>
            <person name="Kurtzman C.P."/>
            <person name="Blackwell M."/>
            <person name="Grigoriev I.V."/>
            <person name="Jeffries T.W."/>
        </authorList>
    </citation>
    <scope>NUCLEOTIDE SEQUENCE [LARGE SCALE GENOMIC DNA]</scope>
    <source>
        <strain evidence="2">DSM 1968</strain>
    </source>
</reference>
<proteinExistence type="predicted"/>
<sequence>MIRKYILASVTKFGDDPSIIEVYDRILWGILMYGGAHIKTLWFFKMLRDYYDTKLNLSPFDLKNEPIKQFDEDLLRSSNALPIVEQIYYLKENIKAVDMWDQRHGSSFLIPQILVDVDDNNFGKAILMDEFFDENNPYGNNKGFVIGTAQRASRKLRGHMKLHQKIVRFQLDKSSEWIYLWTKAYCDHQSHDVPLPIQQFLGLCAE</sequence>
<dbReference type="Proteomes" id="UP000095038">
    <property type="component" value="Unassembled WGS sequence"/>
</dbReference>
<dbReference type="InParanoid" id="A0A1D2VNT6"/>
<organism evidence="1 2">
    <name type="scientific">Ascoidea rubescens DSM 1968</name>
    <dbReference type="NCBI Taxonomy" id="1344418"/>
    <lineage>
        <taxon>Eukaryota</taxon>
        <taxon>Fungi</taxon>
        <taxon>Dikarya</taxon>
        <taxon>Ascomycota</taxon>
        <taxon>Saccharomycotina</taxon>
        <taxon>Saccharomycetes</taxon>
        <taxon>Ascoideaceae</taxon>
        <taxon>Ascoidea</taxon>
    </lineage>
</organism>
<dbReference type="AlphaFoldDB" id="A0A1D2VNT6"/>
<keyword evidence="2" id="KW-1185">Reference proteome</keyword>
<dbReference type="GeneID" id="30967884"/>
<dbReference type="RefSeq" id="XP_020049588.1">
    <property type="nucleotide sequence ID" value="XM_020194248.1"/>
</dbReference>
<evidence type="ECO:0000313" key="2">
    <source>
        <dbReference type="Proteomes" id="UP000095038"/>
    </source>
</evidence>
<dbReference type="EMBL" id="KV454475">
    <property type="protein sequence ID" value="ODV63281.1"/>
    <property type="molecule type" value="Genomic_DNA"/>
</dbReference>